<keyword evidence="2" id="KW-1185">Reference proteome</keyword>
<evidence type="ECO:0000313" key="2">
    <source>
        <dbReference type="Proteomes" id="UP000507245"/>
    </source>
</evidence>
<protein>
    <submittedName>
        <fullName evidence="1">Uncharacterized protein</fullName>
    </submittedName>
</protein>
<proteinExistence type="predicted"/>
<reference evidence="2" key="1">
    <citation type="journal article" date="2020" name="Genome Biol.">
        <title>Gamete binning: chromosome-level and haplotype-resolved genome assembly enabled by high-throughput single-cell sequencing of gamete genomes.</title>
        <authorList>
            <person name="Campoy J.A."/>
            <person name="Sun H."/>
            <person name="Goel M."/>
            <person name="Jiao W.-B."/>
            <person name="Folz-Donahue K."/>
            <person name="Wang N."/>
            <person name="Rubio M."/>
            <person name="Liu C."/>
            <person name="Kukat C."/>
            <person name="Ruiz D."/>
            <person name="Huettel B."/>
            <person name="Schneeberger K."/>
        </authorList>
    </citation>
    <scope>NUCLEOTIDE SEQUENCE [LARGE SCALE GENOMIC DNA]</scope>
    <source>
        <strain evidence="2">cv. Rojo Pasion</strain>
    </source>
</reference>
<gene>
    <name evidence="1" type="ORF">ORAREDHAP_LOCUS33050</name>
</gene>
<dbReference type="Proteomes" id="UP000507245">
    <property type="component" value="Unassembled WGS sequence"/>
</dbReference>
<dbReference type="EMBL" id="CAEKKB010000005">
    <property type="protein sequence ID" value="CAB4311029.1"/>
    <property type="molecule type" value="Genomic_DNA"/>
</dbReference>
<evidence type="ECO:0000313" key="1">
    <source>
        <dbReference type="EMBL" id="CAB4311029.1"/>
    </source>
</evidence>
<accession>A0A6J5XBE1</accession>
<dbReference type="AlphaFoldDB" id="A0A6J5XBE1"/>
<name>A0A6J5XBE1_PRUAR</name>
<organism evidence="1 2">
    <name type="scientific">Prunus armeniaca</name>
    <name type="common">Apricot</name>
    <name type="synonym">Armeniaca vulgaris</name>
    <dbReference type="NCBI Taxonomy" id="36596"/>
    <lineage>
        <taxon>Eukaryota</taxon>
        <taxon>Viridiplantae</taxon>
        <taxon>Streptophyta</taxon>
        <taxon>Embryophyta</taxon>
        <taxon>Tracheophyta</taxon>
        <taxon>Spermatophyta</taxon>
        <taxon>Magnoliopsida</taxon>
        <taxon>eudicotyledons</taxon>
        <taxon>Gunneridae</taxon>
        <taxon>Pentapetalae</taxon>
        <taxon>rosids</taxon>
        <taxon>fabids</taxon>
        <taxon>Rosales</taxon>
        <taxon>Rosaceae</taxon>
        <taxon>Amygdaloideae</taxon>
        <taxon>Amygdaleae</taxon>
        <taxon>Prunus</taxon>
    </lineage>
</organism>
<sequence>MKGEQQRFIAAAHQSFYDQSIHPGAAQAKVGGWKVSGHMLSTKTTLLFLTKCGVTFDGRGSIYGRFLPRKLAMLAARGTSSWLPRKLMLAPADLRKCVQSRSRIRRGVTWVDASLSGVMGIKQGEGAIGERSMGPGVQ</sequence>